<dbReference type="Pfam" id="PF00415">
    <property type="entry name" value="RCC1"/>
    <property type="match status" value="1"/>
</dbReference>
<dbReference type="PROSITE" id="PS50012">
    <property type="entry name" value="RCC1_3"/>
    <property type="match status" value="1"/>
</dbReference>
<comment type="caution">
    <text evidence="1">The sequence shown here is derived from an EMBL/GenBank/DDBJ whole genome shotgun (WGS) entry which is preliminary data.</text>
</comment>
<dbReference type="SUPFAM" id="SSF50985">
    <property type="entry name" value="RCC1/BLIP-II"/>
    <property type="match status" value="1"/>
</dbReference>
<name>A0ABQ4B6N4_9ACTN</name>
<accession>A0ABQ4B6N4</accession>
<sequence length="144" mass="14924">MTPAAVVTTTGLAGKTTTTVTAGSAYACALESQRMFCWGSNQYGQLGDGTTAGRNTPADVSTAATLLGAKTVATLTAAHVLLMRADHRQRRVLLGQQQRRQLVAATGDVTGRTSPNPIQMTGILYRRTVSVLDAGNGTTSIVAS</sequence>
<proteinExistence type="predicted"/>
<evidence type="ECO:0000313" key="2">
    <source>
        <dbReference type="Proteomes" id="UP000624709"/>
    </source>
</evidence>
<gene>
    <name evidence="1" type="ORF">Apa02nite_023990</name>
</gene>
<dbReference type="Gene3D" id="2.130.10.30">
    <property type="entry name" value="Regulator of chromosome condensation 1/beta-lactamase-inhibitor protein II"/>
    <property type="match status" value="1"/>
</dbReference>
<dbReference type="EMBL" id="BOMS01000031">
    <property type="protein sequence ID" value="GIE66291.1"/>
    <property type="molecule type" value="Genomic_DNA"/>
</dbReference>
<keyword evidence="2" id="KW-1185">Reference proteome</keyword>
<protein>
    <submittedName>
        <fullName evidence="1">Uncharacterized protein</fullName>
    </submittedName>
</protein>
<reference evidence="1 2" key="1">
    <citation type="submission" date="2021-01" db="EMBL/GenBank/DDBJ databases">
        <title>Whole genome shotgun sequence of Actinoplanes palleronii NBRC 14916.</title>
        <authorList>
            <person name="Komaki H."/>
            <person name="Tamura T."/>
        </authorList>
    </citation>
    <scope>NUCLEOTIDE SEQUENCE [LARGE SCALE GENOMIC DNA]</scope>
    <source>
        <strain evidence="1 2">NBRC 14916</strain>
    </source>
</reference>
<dbReference type="InterPro" id="IPR009091">
    <property type="entry name" value="RCC1/BLIP-II"/>
</dbReference>
<evidence type="ECO:0000313" key="1">
    <source>
        <dbReference type="EMBL" id="GIE66291.1"/>
    </source>
</evidence>
<dbReference type="InterPro" id="IPR000408">
    <property type="entry name" value="Reg_chr_condens"/>
</dbReference>
<organism evidence="1 2">
    <name type="scientific">Actinoplanes palleronii</name>
    <dbReference type="NCBI Taxonomy" id="113570"/>
    <lineage>
        <taxon>Bacteria</taxon>
        <taxon>Bacillati</taxon>
        <taxon>Actinomycetota</taxon>
        <taxon>Actinomycetes</taxon>
        <taxon>Micromonosporales</taxon>
        <taxon>Micromonosporaceae</taxon>
        <taxon>Actinoplanes</taxon>
    </lineage>
</organism>
<dbReference type="Proteomes" id="UP000624709">
    <property type="component" value="Unassembled WGS sequence"/>
</dbReference>
<dbReference type="RefSeq" id="WP_203825093.1">
    <property type="nucleotide sequence ID" value="NZ_BAAATY010000006.1"/>
</dbReference>